<evidence type="ECO:0000313" key="2">
    <source>
        <dbReference type="EMBL" id="RBL91292.1"/>
    </source>
</evidence>
<keyword evidence="3" id="KW-1185">Reference proteome</keyword>
<evidence type="ECO:0000259" key="1">
    <source>
        <dbReference type="Pfam" id="PF13569"/>
    </source>
</evidence>
<proteinExistence type="predicted"/>
<accession>A0A365XY64</accession>
<reference evidence="2 3" key="1">
    <citation type="submission" date="2018-05" db="EMBL/GenBank/DDBJ databases">
        <title>Chitinophaga sp. K3CV102501T nov., isolated from isolated from a monsoon evergreen broad-leaved forest soil.</title>
        <authorList>
            <person name="Lv Y."/>
        </authorList>
    </citation>
    <scope>NUCLEOTIDE SEQUENCE [LARGE SCALE GENOMIC DNA]</scope>
    <source>
        <strain evidence="2 3">GDMCC 1.1325</strain>
    </source>
</reference>
<organism evidence="2 3">
    <name type="scientific">Chitinophaga flava</name>
    <dbReference type="NCBI Taxonomy" id="2259036"/>
    <lineage>
        <taxon>Bacteria</taxon>
        <taxon>Pseudomonadati</taxon>
        <taxon>Bacteroidota</taxon>
        <taxon>Chitinophagia</taxon>
        <taxon>Chitinophagales</taxon>
        <taxon>Chitinophagaceae</taxon>
        <taxon>Chitinophaga</taxon>
    </lineage>
</organism>
<comment type="caution">
    <text evidence="2">The sequence shown here is derived from an EMBL/GenBank/DDBJ whole genome shotgun (WGS) entry which is preliminary data.</text>
</comment>
<dbReference type="Pfam" id="PF13569">
    <property type="entry name" value="DUF4132"/>
    <property type="match status" value="1"/>
</dbReference>
<dbReference type="OrthoDB" id="9763697at2"/>
<dbReference type="AlphaFoldDB" id="A0A365XY64"/>
<dbReference type="Proteomes" id="UP000253410">
    <property type="component" value="Unassembled WGS sequence"/>
</dbReference>
<dbReference type="InterPro" id="IPR025406">
    <property type="entry name" value="DUF4132"/>
</dbReference>
<gene>
    <name evidence="2" type="ORF">DF182_01320</name>
</gene>
<evidence type="ECO:0000313" key="3">
    <source>
        <dbReference type="Proteomes" id="UP000253410"/>
    </source>
</evidence>
<protein>
    <recommendedName>
        <fullName evidence="1">DUF4132 domain-containing protein</fullName>
    </recommendedName>
</protein>
<feature type="domain" description="DUF4132" evidence="1">
    <location>
        <begin position="701"/>
        <end position="878"/>
    </location>
</feature>
<dbReference type="EMBL" id="QFFJ01000001">
    <property type="protein sequence ID" value="RBL91292.1"/>
    <property type="molecule type" value="Genomic_DNA"/>
</dbReference>
<sequence>MPYTKETILPFIERQQQLYEDSGHSTLLQDGVDFLTGQTILPPVYTDVAIAREMGVFIQLLKLPDQWDDNDRLVLQLLSDPLVWQQCRERFLQHIVPMLDTPGSASAIVLRFSYFTSYLQQRGCSTEDIGSMMIGYSGDGNNFDLSPLKFTPLRKFLQDLIKSAEWNIIDAYVQTWKQKGWNSLFFRLLAKGHPDKEMDYLEPVLMQSGKGFVNVELSRVLLQTNYDKYRALIEKAVDHLATLPDYSAQLNGFYLLARYQPDHYHPLLIKAAYAYLQESDSSLTSQAFRQQQAEMGNPSQLPAPDVMAVTQLLLLDKQPALRYLDEHLSEKRYLHPEVFKLLRQELGASATPLLLKAIENDYDAKHIFPLLTQADTSLYADQLWDFTLHKLKSVRTLVAVILADHPQALEKAGVLLQHKKAEQRLTAVQILCKLNTPAAKDLLQQALHKEINDDARDLMLETLGTSISGADDETTVQQLVAFAKKRGKLTRPLETWLDDSSLPPLFLRNGMQLTQDMLRFLLYRMSRIKEIRSDIEARPLLRLVDRTTSGPFAQHLFNLYTARNGDAKVKYLLALAALTGDQELATLLEQSLSQWINDKRLRMAEHGAGALAIHGSKQALAAVEFLSRKYRVRKSNVGAAALAGLQHAAAELGLTMHELGDRIIPDFGFNGLFLPFQVKDDTYHVFIDQHFKPGYINNKHKRLKSIPAATPAATKDAFKQLGKAVAETVKSQTGRLEHFLVMQRRWVPEQWQQCFLHNPVMFVYANRLLWALYNEQEQLITCFQCRDNGALTDLHGDAVSIPSGASIRILHPLYLDGAQLRQWQQRFTEEGIVSVFPQLERPVASLPPQQAATTLVHDFEDIALESTLLNKHMEQKGWKLSEGSDGKYVYAYHKTDDENQLEVIVEMSSIYKEEGFQYKLGKLYFIDKTKASQRWFRSTDKDAADCLLPLGHVPPVFYSEAITDLTISRTMAEVA</sequence>
<name>A0A365XY64_9BACT</name>
<dbReference type="RefSeq" id="WP_113613889.1">
    <property type="nucleotide sequence ID" value="NZ_QFFJ01000001.1"/>
</dbReference>